<keyword evidence="4 12" id="KW-0963">Cytoplasm</keyword>
<evidence type="ECO:0000256" key="8">
    <source>
        <dbReference type="ARBA" id="ARBA00022840"/>
    </source>
</evidence>
<dbReference type="PROSITE" id="PS00618">
    <property type="entry name" value="RECF_2"/>
    <property type="match status" value="1"/>
</dbReference>
<evidence type="ECO:0000256" key="4">
    <source>
        <dbReference type="ARBA" id="ARBA00022490"/>
    </source>
</evidence>
<protein>
    <recommendedName>
        <fullName evidence="3 12">DNA replication and repair protein RecF</fullName>
    </recommendedName>
</protein>
<dbReference type="Gene3D" id="1.20.1050.90">
    <property type="entry name" value="RecF/RecN/SMC, N-terminal domain"/>
    <property type="match status" value="1"/>
</dbReference>
<feature type="binding site" evidence="12">
    <location>
        <begin position="30"/>
        <end position="37"/>
    </location>
    <ligand>
        <name>ATP</name>
        <dbReference type="ChEBI" id="CHEBI:30616"/>
    </ligand>
</feature>
<keyword evidence="9 12" id="KW-0238">DNA-binding</keyword>
<keyword evidence="10 12" id="KW-0234">DNA repair</keyword>
<comment type="similarity">
    <text evidence="2 12 13">Belongs to the RecF family.</text>
</comment>
<dbReference type="GO" id="GO:0000731">
    <property type="term" value="P:DNA synthesis involved in DNA repair"/>
    <property type="evidence" value="ECO:0007669"/>
    <property type="project" value="TreeGrafter"/>
</dbReference>
<dbReference type="InterPro" id="IPR027417">
    <property type="entry name" value="P-loop_NTPase"/>
</dbReference>
<evidence type="ECO:0000256" key="11">
    <source>
        <dbReference type="ARBA" id="ARBA00023236"/>
    </source>
</evidence>
<keyword evidence="8 12" id="KW-0067">ATP-binding</keyword>
<dbReference type="PANTHER" id="PTHR32182:SF0">
    <property type="entry name" value="DNA REPLICATION AND REPAIR PROTEIN RECF"/>
    <property type="match status" value="1"/>
</dbReference>
<evidence type="ECO:0000256" key="12">
    <source>
        <dbReference type="HAMAP-Rule" id="MF_00365"/>
    </source>
</evidence>
<evidence type="ECO:0000256" key="6">
    <source>
        <dbReference type="ARBA" id="ARBA00022741"/>
    </source>
</evidence>
<dbReference type="HAMAP" id="MF_00365">
    <property type="entry name" value="RecF"/>
    <property type="match status" value="1"/>
</dbReference>
<dbReference type="GO" id="GO:0006260">
    <property type="term" value="P:DNA replication"/>
    <property type="evidence" value="ECO:0007669"/>
    <property type="project" value="UniProtKB-UniRule"/>
</dbReference>
<proteinExistence type="inferred from homology"/>
<dbReference type="InterPro" id="IPR001238">
    <property type="entry name" value="DNA-binding_RecF"/>
</dbReference>
<dbReference type="InterPro" id="IPR018078">
    <property type="entry name" value="DNA-binding_RecF_CS"/>
</dbReference>
<dbReference type="GO" id="GO:0003697">
    <property type="term" value="F:single-stranded DNA binding"/>
    <property type="evidence" value="ECO:0007669"/>
    <property type="project" value="UniProtKB-UniRule"/>
</dbReference>
<dbReference type="Proteomes" id="UP000182589">
    <property type="component" value="Unassembled WGS sequence"/>
</dbReference>
<dbReference type="GO" id="GO:0009432">
    <property type="term" value="P:SOS response"/>
    <property type="evidence" value="ECO:0007669"/>
    <property type="project" value="UniProtKB-UniRule"/>
</dbReference>
<reference evidence="17" key="1">
    <citation type="submission" date="2016-10" db="EMBL/GenBank/DDBJ databases">
        <authorList>
            <person name="Varghese N."/>
        </authorList>
    </citation>
    <scope>NUCLEOTIDE SEQUENCE [LARGE SCALE GENOMIC DNA]</scope>
    <source>
        <strain evidence="17">DSM 12489</strain>
    </source>
</reference>
<name>A0A1H2X289_9BACL</name>
<accession>A0A1H2X289</accession>
<evidence type="ECO:0000259" key="14">
    <source>
        <dbReference type="Pfam" id="PF02463"/>
    </source>
</evidence>
<evidence type="ECO:0000256" key="2">
    <source>
        <dbReference type="ARBA" id="ARBA00008016"/>
    </source>
</evidence>
<dbReference type="STRING" id="89784.SAMN04489725_1187"/>
<dbReference type="Proteomes" id="UP001157137">
    <property type="component" value="Unassembled WGS sequence"/>
</dbReference>
<evidence type="ECO:0000313" key="15">
    <source>
        <dbReference type="EMBL" id="GLV14789.1"/>
    </source>
</evidence>
<reference evidence="15" key="3">
    <citation type="submission" date="2023-02" db="EMBL/GenBank/DDBJ databases">
        <title>Proposal of a novel subspecies: Alicyclobacillus hesperidum subspecies aegle.</title>
        <authorList>
            <person name="Goto K."/>
            <person name="Fujii T."/>
            <person name="Yasui K."/>
            <person name="Mochida K."/>
            <person name="Kato-Tanaka Y."/>
            <person name="Morohoshi S."/>
            <person name="An S.Y."/>
            <person name="Kasai H."/>
            <person name="Yokota A."/>
        </authorList>
    </citation>
    <scope>NUCLEOTIDE SEQUENCE</scope>
    <source>
        <strain evidence="15">DSM 12766</strain>
    </source>
</reference>
<keyword evidence="7 12" id="KW-0227">DNA damage</keyword>
<organism evidence="16 17">
    <name type="scientific">Alicyclobacillus hesperidum</name>
    <dbReference type="NCBI Taxonomy" id="89784"/>
    <lineage>
        <taxon>Bacteria</taxon>
        <taxon>Bacillati</taxon>
        <taxon>Bacillota</taxon>
        <taxon>Bacilli</taxon>
        <taxon>Bacillales</taxon>
        <taxon>Alicyclobacillaceae</taxon>
        <taxon>Alicyclobacillus</taxon>
    </lineage>
</organism>
<evidence type="ECO:0000313" key="17">
    <source>
        <dbReference type="Proteomes" id="UP000182589"/>
    </source>
</evidence>
<dbReference type="GO" id="GO:0005524">
    <property type="term" value="F:ATP binding"/>
    <property type="evidence" value="ECO:0007669"/>
    <property type="project" value="UniProtKB-UniRule"/>
</dbReference>
<dbReference type="GO" id="GO:0006302">
    <property type="term" value="P:double-strand break repair"/>
    <property type="evidence" value="ECO:0007669"/>
    <property type="project" value="TreeGrafter"/>
</dbReference>
<dbReference type="PANTHER" id="PTHR32182">
    <property type="entry name" value="DNA REPLICATION AND REPAIR PROTEIN RECF"/>
    <property type="match status" value="1"/>
</dbReference>
<dbReference type="InterPro" id="IPR003395">
    <property type="entry name" value="RecF/RecN/SMC_N"/>
</dbReference>
<keyword evidence="17" id="KW-1185">Reference proteome</keyword>
<dbReference type="EMBL" id="FNOJ01000018">
    <property type="protein sequence ID" value="SDW86992.1"/>
    <property type="molecule type" value="Genomic_DNA"/>
</dbReference>
<comment type="function">
    <text evidence="12 13">The RecF protein is involved in DNA metabolism; it is required for DNA replication and normal SOS inducibility. RecF binds preferentially to single-stranded, linear DNA. It also seems to bind ATP.</text>
</comment>
<dbReference type="NCBIfam" id="TIGR00611">
    <property type="entry name" value="recf"/>
    <property type="match status" value="1"/>
</dbReference>
<evidence type="ECO:0000313" key="16">
    <source>
        <dbReference type="EMBL" id="SDW86992.1"/>
    </source>
</evidence>
<evidence type="ECO:0000256" key="10">
    <source>
        <dbReference type="ARBA" id="ARBA00023204"/>
    </source>
</evidence>
<evidence type="ECO:0000256" key="1">
    <source>
        <dbReference type="ARBA" id="ARBA00004496"/>
    </source>
</evidence>
<keyword evidence="11 12" id="KW-0742">SOS response</keyword>
<dbReference type="Pfam" id="PF02463">
    <property type="entry name" value="SMC_N"/>
    <property type="match status" value="1"/>
</dbReference>
<evidence type="ECO:0000256" key="13">
    <source>
        <dbReference type="RuleBase" id="RU000578"/>
    </source>
</evidence>
<dbReference type="Gene3D" id="3.40.50.300">
    <property type="entry name" value="P-loop containing nucleotide triphosphate hydrolases"/>
    <property type="match status" value="1"/>
</dbReference>
<feature type="domain" description="RecF/RecN/SMC N-terminal" evidence="14">
    <location>
        <begin position="3"/>
        <end position="348"/>
    </location>
</feature>
<gene>
    <name evidence="12 15" type="primary">recF</name>
    <name evidence="15" type="ORF">Heshes_24730</name>
    <name evidence="16" type="ORF">SAMN04489725_1187</name>
</gene>
<dbReference type="GO" id="GO:0005737">
    <property type="term" value="C:cytoplasm"/>
    <property type="evidence" value="ECO:0007669"/>
    <property type="project" value="UniProtKB-SubCell"/>
</dbReference>
<reference evidence="16" key="2">
    <citation type="submission" date="2016-10" db="EMBL/GenBank/DDBJ databases">
        <authorList>
            <person name="de Groot N.N."/>
        </authorList>
    </citation>
    <scope>NUCLEOTIDE SEQUENCE [LARGE SCALE GENOMIC DNA]</scope>
    <source>
        <strain evidence="16">DSM 12489</strain>
    </source>
</reference>
<sequence length="370" mass="42262">MQLHSLSLLNFRNYEEQSLTFSPEVNVFCGENGQGKTNALEAMLLLAVGKSHRTNKDRDMVRWAANTATITGDIECRTGSRSLRLELGGNGRKAYINRLQLGKMTDFIGHFQVVLFAPEDLQLVKAGPRERRRFLDVELGQTQPLYLHHLTHYNRTLVQRNKLLKDGASDPTLYMSFDAQLAHHGAHILHRRLRFLEELQRYAKQIYEEISDGREEFTFRYASSVGEVQEGLSIDEIAIRVEQALASKHSTDMRMGYTSVGPHRDDLRLYLNGQDVQSFASQGQQRTIALALRLAEIDFMYQELGEYPVLLLDDVLSELDDRRQRNLVLSMSRKVQTMITTTSLYHLERELADGARLFRVASGIISCDNV</sequence>
<keyword evidence="6 12" id="KW-0547">Nucleotide-binding</keyword>
<dbReference type="SUPFAM" id="SSF52540">
    <property type="entry name" value="P-loop containing nucleoside triphosphate hydrolases"/>
    <property type="match status" value="1"/>
</dbReference>
<keyword evidence="5 12" id="KW-0235">DNA replication</keyword>
<evidence type="ECO:0000256" key="9">
    <source>
        <dbReference type="ARBA" id="ARBA00023125"/>
    </source>
</evidence>
<dbReference type="InterPro" id="IPR042174">
    <property type="entry name" value="RecF_2"/>
</dbReference>
<dbReference type="CDD" id="cd03242">
    <property type="entry name" value="ABC_RecF"/>
    <property type="match status" value="1"/>
</dbReference>
<dbReference type="RefSeq" id="WP_040288743.1">
    <property type="nucleotide sequence ID" value="NZ_BSRA01000016.1"/>
</dbReference>
<dbReference type="EMBL" id="BSRA01000016">
    <property type="protein sequence ID" value="GLV14789.1"/>
    <property type="molecule type" value="Genomic_DNA"/>
</dbReference>
<dbReference type="AlphaFoldDB" id="A0A1H2X289"/>
<evidence type="ECO:0000256" key="3">
    <source>
        <dbReference type="ARBA" id="ARBA00020170"/>
    </source>
</evidence>
<evidence type="ECO:0000256" key="5">
    <source>
        <dbReference type="ARBA" id="ARBA00022705"/>
    </source>
</evidence>
<evidence type="ECO:0000256" key="7">
    <source>
        <dbReference type="ARBA" id="ARBA00022763"/>
    </source>
</evidence>
<comment type="subcellular location">
    <subcellularLocation>
        <location evidence="1 12 13">Cytoplasm</location>
    </subcellularLocation>
</comment>